<evidence type="ECO:0000256" key="1">
    <source>
        <dbReference type="ARBA" id="ARBA00004651"/>
    </source>
</evidence>
<evidence type="ECO:0000313" key="19">
    <source>
        <dbReference type="EMBL" id="KAL0269983.1"/>
    </source>
</evidence>
<keyword evidence="8 16" id="KW-0472">Membrane</keyword>
<comment type="caution">
    <text evidence="19">The sequence shown here is derived from an EMBL/GenBank/DDBJ whole genome shotgun (WGS) entry which is preliminary data.</text>
</comment>
<dbReference type="InterPro" id="IPR006202">
    <property type="entry name" value="Neur_chan_lig-bd"/>
</dbReference>
<evidence type="ECO:0000256" key="6">
    <source>
        <dbReference type="ARBA" id="ARBA00022989"/>
    </source>
</evidence>
<dbReference type="InterPro" id="IPR018000">
    <property type="entry name" value="Neurotransmitter_ion_chnl_CS"/>
</dbReference>
<dbReference type="PRINTS" id="PR00252">
    <property type="entry name" value="NRIONCHANNEL"/>
</dbReference>
<accession>A0AAW2HK05</accession>
<dbReference type="InterPro" id="IPR006201">
    <property type="entry name" value="Neur_channel"/>
</dbReference>
<comment type="subcellular location">
    <subcellularLocation>
        <location evidence="1">Cell membrane</location>
        <topology evidence="1">Multi-pass membrane protein</topology>
    </subcellularLocation>
</comment>
<keyword evidence="3" id="KW-1003">Cell membrane</keyword>
<comment type="catalytic activity">
    <reaction evidence="12">
        <text>chloride(in) = chloride(out)</text>
        <dbReference type="Rhea" id="RHEA:29823"/>
        <dbReference type="ChEBI" id="CHEBI:17996"/>
    </reaction>
    <physiologicalReaction direction="left-to-right" evidence="12">
        <dbReference type="Rhea" id="RHEA:29824"/>
    </physiologicalReaction>
</comment>
<organism evidence="19">
    <name type="scientific">Menopon gallinae</name>
    <name type="common">poultry shaft louse</name>
    <dbReference type="NCBI Taxonomy" id="328185"/>
    <lineage>
        <taxon>Eukaryota</taxon>
        <taxon>Metazoa</taxon>
        <taxon>Ecdysozoa</taxon>
        <taxon>Arthropoda</taxon>
        <taxon>Hexapoda</taxon>
        <taxon>Insecta</taxon>
        <taxon>Pterygota</taxon>
        <taxon>Neoptera</taxon>
        <taxon>Paraneoptera</taxon>
        <taxon>Psocodea</taxon>
        <taxon>Troctomorpha</taxon>
        <taxon>Phthiraptera</taxon>
        <taxon>Amblycera</taxon>
        <taxon>Menoponidae</taxon>
        <taxon>Menopon</taxon>
    </lineage>
</organism>
<keyword evidence="4 16" id="KW-0812">Transmembrane</keyword>
<keyword evidence="11 16" id="KW-0407">Ion channel</keyword>
<evidence type="ECO:0000256" key="11">
    <source>
        <dbReference type="ARBA" id="ARBA00023303"/>
    </source>
</evidence>
<dbReference type="InterPro" id="IPR006029">
    <property type="entry name" value="Neurotrans-gated_channel_TM"/>
</dbReference>
<keyword evidence="9" id="KW-0325">Glycoprotein</keyword>
<name>A0AAW2HK05_9NEOP</name>
<feature type="domain" description="Neurotransmitter-gated ion-channel ligand-binding" evidence="17">
    <location>
        <begin position="47"/>
        <end position="240"/>
    </location>
</feature>
<dbReference type="FunFam" id="2.70.170.10:FF:000042">
    <property type="entry name" value="Blast:Glycine receptor subunit alpha-3"/>
    <property type="match status" value="1"/>
</dbReference>
<dbReference type="EMBL" id="JARGDH010000004">
    <property type="protein sequence ID" value="KAL0269983.1"/>
    <property type="molecule type" value="Genomic_DNA"/>
</dbReference>
<dbReference type="Pfam" id="PF02931">
    <property type="entry name" value="Neur_chan_LBD"/>
    <property type="match status" value="1"/>
</dbReference>
<feature type="transmembrane region" description="Helical" evidence="16">
    <location>
        <begin position="283"/>
        <end position="300"/>
    </location>
</feature>
<evidence type="ECO:0000256" key="4">
    <source>
        <dbReference type="ARBA" id="ARBA00022692"/>
    </source>
</evidence>
<dbReference type="CDD" id="cd19049">
    <property type="entry name" value="LGIC_TM_anion"/>
    <property type="match status" value="1"/>
</dbReference>
<reference evidence="19" key="1">
    <citation type="journal article" date="2024" name="Gigascience">
        <title>Chromosome-level genome of the poultry shaft louse Menopon gallinae provides insight into the host-switching and adaptive evolution of parasitic lice.</title>
        <authorList>
            <person name="Xu Y."/>
            <person name="Ma L."/>
            <person name="Liu S."/>
            <person name="Liang Y."/>
            <person name="Liu Q."/>
            <person name="He Z."/>
            <person name="Tian L."/>
            <person name="Duan Y."/>
            <person name="Cai W."/>
            <person name="Li H."/>
            <person name="Song F."/>
        </authorList>
    </citation>
    <scope>NUCLEOTIDE SEQUENCE</scope>
    <source>
        <strain evidence="19">Cailab_2023a</strain>
    </source>
</reference>
<keyword evidence="6 16" id="KW-1133">Transmembrane helix</keyword>
<evidence type="ECO:0000259" key="18">
    <source>
        <dbReference type="Pfam" id="PF02932"/>
    </source>
</evidence>
<dbReference type="SUPFAM" id="SSF63712">
    <property type="entry name" value="Nicotinic receptor ligand binding domain-like"/>
    <property type="match status" value="1"/>
</dbReference>
<evidence type="ECO:0000256" key="2">
    <source>
        <dbReference type="ARBA" id="ARBA00022448"/>
    </source>
</evidence>
<keyword evidence="2 16" id="KW-0813">Transport</keyword>
<evidence type="ECO:0000256" key="16">
    <source>
        <dbReference type="RuleBase" id="RU000687"/>
    </source>
</evidence>
<dbReference type="SUPFAM" id="SSF90112">
    <property type="entry name" value="Neurotransmitter-gated ion-channel transmembrane pore"/>
    <property type="match status" value="1"/>
</dbReference>
<evidence type="ECO:0000256" key="15">
    <source>
        <dbReference type="ARBA" id="ARBA00082029"/>
    </source>
</evidence>
<comment type="caution">
    <text evidence="16">Lacks conserved residue(s) required for the propagation of feature annotation.</text>
</comment>
<evidence type="ECO:0000259" key="17">
    <source>
        <dbReference type="Pfam" id="PF02931"/>
    </source>
</evidence>
<keyword evidence="10" id="KW-1071">Ligand-gated ion channel</keyword>
<dbReference type="GO" id="GO:0004888">
    <property type="term" value="F:transmembrane signaling receptor activity"/>
    <property type="evidence" value="ECO:0007669"/>
    <property type="project" value="InterPro"/>
</dbReference>
<evidence type="ECO:0000256" key="13">
    <source>
        <dbReference type="ARBA" id="ARBA00061606"/>
    </source>
</evidence>
<comment type="similarity">
    <text evidence="13 16">Belongs to the ligand-gated ion channel (TC 1.A.9) family.</text>
</comment>
<dbReference type="PANTHER" id="PTHR18945">
    <property type="entry name" value="NEUROTRANSMITTER GATED ION CHANNEL"/>
    <property type="match status" value="1"/>
</dbReference>
<evidence type="ECO:0000256" key="14">
    <source>
        <dbReference type="ARBA" id="ARBA00073427"/>
    </source>
</evidence>
<dbReference type="Gene3D" id="2.70.170.10">
    <property type="entry name" value="Neurotransmitter-gated ion-channel ligand-binding domain"/>
    <property type="match status" value="1"/>
</dbReference>
<dbReference type="PRINTS" id="PR00253">
    <property type="entry name" value="GABAARECEPTR"/>
</dbReference>
<evidence type="ECO:0000256" key="5">
    <source>
        <dbReference type="ARBA" id="ARBA00022729"/>
    </source>
</evidence>
<dbReference type="PROSITE" id="PS00236">
    <property type="entry name" value="NEUROTR_ION_CHANNEL"/>
    <property type="match status" value="1"/>
</dbReference>
<dbReference type="Gene3D" id="1.20.58.390">
    <property type="entry name" value="Neurotransmitter-gated ion-channel transmembrane domain"/>
    <property type="match status" value="1"/>
</dbReference>
<feature type="transmembrane region" description="Helical" evidence="16">
    <location>
        <begin position="494"/>
        <end position="512"/>
    </location>
</feature>
<evidence type="ECO:0000256" key="7">
    <source>
        <dbReference type="ARBA" id="ARBA00023065"/>
    </source>
</evidence>
<keyword evidence="7 16" id="KW-0406">Ion transport</keyword>
<dbReference type="GO" id="GO:0005254">
    <property type="term" value="F:chloride channel activity"/>
    <property type="evidence" value="ECO:0007669"/>
    <property type="project" value="UniProtKB-ARBA"/>
</dbReference>
<sequence>MKIDNVYYISLLSVANFFFGFGNAKAEEEVNCPKINGTLIHSNTDMLLHLANSCRYDKWTRPGPKDEPLKVHTRIYVYFLGSIEAHNLFSSQQFTAHILVRFRWQDERLGFENVTSTVNRVVGEGMLRNHIWVPHVYLVNEHESKMMGADQHDILVTIQPDGTILFSTRMKVTLFCLMNLQKFPFDQQECPLVLESWTYNMTELLLLWEETEPVIVNEHLHLTEYSLIRTWPNSSFVSYEGPEEAAEDAFGSKSHYGKFAGNYSSLTVKFQLAREVGHYIMDYYVPSILLVVVSWVSFWLDPNAVPGRTTLGTSTMLTFITLTRNTGSSLPKVSYIKATEVWFIVCTAFIFGSLVEFAFVNTIWRRKQNVALKKVNSKYILKSTLTPQLHRKQLHNNMDRCQSWPSVVEDDNKPQDNVFYINNSKRNELTVNSIDSIDHDRFSSVNTVTTTDNANDCQNVIIPIPTNPNNPPNKGFTTMTPQEIANWIDRRSRVVFPAAFIFFNFLYWGFVWI</sequence>
<gene>
    <name evidence="19" type="ORF">PYX00_007546</name>
</gene>
<dbReference type="GO" id="GO:0005230">
    <property type="term" value="F:extracellular ligand-gated monoatomic ion channel activity"/>
    <property type="evidence" value="ECO:0007669"/>
    <property type="project" value="InterPro"/>
</dbReference>
<feature type="domain" description="Neurotransmitter-gated ion-channel transmembrane" evidence="18">
    <location>
        <begin position="284"/>
        <end position="508"/>
    </location>
</feature>
<dbReference type="InterPro" id="IPR036734">
    <property type="entry name" value="Neur_chan_lig-bd_sf"/>
</dbReference>
<dbReference type="Pfam" id="PF02932">
    <property type="entry name" value="Neur_chan_memb"/>
    <property type="match status" value="1"/>
</dbReference>
<evidence type="ECO:0000256" key="10">
    <source>
        <dbReference type="ARBA" id="ARBA00023286"/>
    </source>
</evidence>
<evidence type="ECO:0000256" key="12">
    <source>
        <dbReference type="ARBA" id="ARBA00051122"/>
    </source>
</evidence>
<evidence type="ECO:0000256" key="3">
    <source>
        <dbReference type="ARBA" id="ARBA00022475"/>
    </source>
</evidence>
<proteinExistence type="inferred from homology"/>
<dbReference type="InterPro" id="IPR036719">
    <property type="entry name" value="Neuro-gated_channel_TM_sf"/>
</dbReference>
<feature type="transmembrane region" description="Helical" evidence="16">
    <location>
        <begin position="341"/>
        <end position="364"/>
    </location>
</feature>
<dbReference type="InterPro" id="IPR038050">
    <property type="entry name" value="Neuro_actylchol_rec"/>
</dbReference>
<keyword evidence="5" id="KW-0732">Signal</keyword>
<dbReference type="GO" id="GO:0099095">
    <property type="term" value="F:ligand-gated monoatomic anion channel activity"/>
    <property type="evidence" value="ECO:0007669"/>
    <property type="project" value="UniProtKB-ARBA"/>
</dbReference>
<evidence type="ECO:0000256" key="9">
    <source>
        <dbReference type="ARBA" id="ARBA00023180"/>
    </source>
</evidence>
<protein>
    <recommendedName>
        <fullName evidence="14">pH-sensitive chloride channel 2</fullName>
    </recommendedName>
    <alternativeName>
        <fullName evidence="15">Ligand-gated chloride channel protein hodor</fullName>
    </alternativeName>
</protein>
<dbReference type="InterPro" id="IPR006028">
    <property type="entry name" value="GABAA/Glycine_rcpt"/>
</dbReference>
<dbReference type="CDD" id="cd18987">
    <property type="entry name" value="LGIC_ECD_anion"/>
    <property type="match status" value="1"/>
</dbReference>
<evidence type="ECO:0000256" key="8">
    <source>
        <dbReference type="ARBA" id="ARBA00023136"/>
    </source>
</evidence>
<dbReference type="GO" id="GO:0005886">
    <property type="term" value="C:plasma membrane"/>
    <property type="evidence" value="ECO:0007669"/>
    <property type="project" value="UniProtKB-SubCell"/>
</dbReference>
<dbReference type="AlphaFoldDB" id="A0AAW2HK05"/>